<keyword evidence="5" id="KW-1133">Transmembrane helix</keyword>
<comment type="subcellular location">
    <subcellularLocation>
        <location evidence="2">Cell membrane</location>
    </subcellularLocation>
    <subcellularLocation>
        <location evidence="1">Membrane</location>
        <topology evidence="1">Single-pass membrane protein</topology>
    </subcellularLocation>
</comment>
<dbReference type="EMBL" id="JAGGLD010000001">
    <property type="protein sequence ID" value="MBP1999398.1"/>
    <property type="molecule type" value="Genomic_DNA"/>
</dbReference>
<comment type="caution">
    <text evidence="13">The sequence shown here is derived from an EMBL/GenBank/DDBJ whole genome shotgun (WGS) entry which is preliminary data.</text>
</comment>
<evidence type="ECO:0000256" key="1">
    <source>
        <dbReference type="ARBA" id="ARBA00004167"/>
    </source>
</evidence>
<keyword evidence="6" id="KW-0472">Membrane</keyword>
<evidence type="ECO:0000256" key="2">
    <source>
        <dbReference type="ARBA" id="ARBA00004236"/>
    </source>
</evidence>
<evidence type="ECO:0000313" key="13">
    <source>
        <dbReference type="EMBL" id="MBP1999398.1"/>
    </source>
</evidence>
<gene>
    <name evidence="13" type="ORF">J2Z69_000417</name>
</gene>
<feature type="domain" description="Putative zinc-finger" evidence="12">
    <location>
        <begin position="9"/>
        <end position="38"/>
    </location>
</feature>
<evidence type="ECO:0000259" key="12">
    <source>
        <dbReference type="Pfam" id="PF13490"/>
    </source>
</evidence>
<evidence type="ECO:0000256" key="7">
    <source>
        <dbReference type="ARBA" id="ARBA00024353"/>
    </source>
</evidence>
<proteinExistence type="inferred from homology"/>
<evidence type="ECO:0000256" key="6">
    <source>
        <dbReference type="ARBA" id="ARBA00023136"/>
    </source>
</evidence>
<evidence type="ECO:0000256" key="5">
    <source>
        <dbReference type="ARBA" id="ARBA00022989"/>
    </source>
</evidence>
<dbReference type="InterPro" id="IPR041916">
    <property type="entry name" value="Anti_sigma_zinc_sf"/>
</dbReference>
<dbReference type="PANTHER" id="PTHR37461:SF1">
    <property type="entry name" value="ANTI-SIGMA-K FACTOR RSKA"/>
    <property type="match status" value="1"/>
</dbReference>
<dbReference type="InterPro" id="IPR018764">
    <property type="entry name" value="RskA_C"/>
</dbReference>
<reference evidence="13 14" key="1">
    <citation type="submission" date="2021-03" db="EMBL/GenBank/DDBJ databases">
        <title>Genomic Encyclopedia of Type Strains, Phase IV (KMG-IV): sequencing the most valuable type-strain genomes for metagenomic binning, comparative biology and taxonomic classification.</title>
        <authorList>
            <person name="Goeker M."/>
        </authorList>
    </citation>
    <scope>NUCLEOTIDE SEQUENCE [LARGE SCALE GENOMIC DNA]</scope>
    <source>
        <strain evidence="13 14">DSM 26806</strain>
    </source>
</reference>
<feature type="domain" description="Anti-sigma K factor RskA C-terminal" evidence="11">
    <location>
        <begin position="134"/>
        <end position="285"/>
    </location>
</feature>
<keyword evidence="4" id="KW-0812">Transmembrane</keyword>
<evidence type="ECO:0000256" key="9">
    <source>
        <dbReference type="ARBA" id="ARBA00029829"/>
    </source>
</evidence>
<keyword evidence="3" id="KW-1003">Cell membrane</keyword>
<protein>
    <recommendedName>
        <fullName evidence="8">Anti-sigma-W factor RsiW</fullName>
    </recommendedName>
    <alternativeName>
        <fullName evidence="10">Regulator of SigK</fullName>
    </alternativeName>
    <alternativeName>
        <fullName evidence="9">Sigma-K anti-sigma factor RskA</fullName>
    </alternativeName>
</protein>
<comment type="similarity">
    <text evidence="7">Belongs to the zinc-associated anti-sigma factor (ZAS) superfamily. Anti-sigma-W factor family.</text>
</comment>
<sequence length="298" mass="32544">MNNHLEDCELVELYVLDALSPDEKSAFEAHLPFCEACQESLEQLKEIVDMLPLTAAPLEPPVGMKKRVLGHVFADNQTINDKEVYAAPTVDALDPMSAEQEYYSAQEPNHKTNIIAMSDISDTRRSLSRWRMLAAGLTAASVILGVYSLELKHDVNGYEGQLSASDQQIRSLKNELVASNNPAEGLQVNEAVKLSPQAKDIIAQGLATVVIDKQGTHLLVQAENLPALKGNQAYQVWLIKGNEPSNAGTFLSRDGTGALYYKFTPGQYDTIAITLEPDARGSKPRGRMILAAPIQPTT</sequence>
<name>A0ABS4JCE4_9BACL</name>
<evidence type="ECO:0000259" key="11">
    <source>
        <dbReference type="Pfam" id="PF10099"/>
    </source>
</evidence>
<dbReference type="PANTHER" id="PTHR37461">
    <property type="entry name" value="ANTI-SIGMA-K FACTOR RSKA"/>
    <property type="match status" value="1"/>
</dbReference>
<dbReference type="Gene3D" id="1.10.10.1320">
    <property type="entry name" value="Anti-sigma factor, zinc-finger domain"/>
    <property type="match status" value="1"/>
</dbReference>
<evidence type="ECO:0000256" key="3">
    <source>
        <dbReference type="ARBA" id="ARBA00022475"/>
    </source>
</evidence>
<keyword evidence="14" id="KW-1185">Reference proteome</keyword>
<dbReference type="Pfam" id="PF13490">
    <property type="entry name" value="zf-HC2"/>
    <property type="match status" value="1"/>
</dbReference>
<organism evidence="13 14">
    <name type="scientific">Paenibacillus shirakamiensis</name>
    <dbReference type="NCBI Taxonomy" id="1265935"/>
    <lineage>
        <taxon>Bacteria</taxon>
        <taxon>Bacillati</taxon>
        <taxon>Bacillota</taxon>
        <taxon>Bacilli</taxon>
        <taxon>Bacillales</taxon>
        <taxon>Paenibacillaceae</taxon>
        <taxon>Paenibacillus</taxon>
    </lineage>
</organism>
<accession>A0ABS4JCE4</accession>
<evidence type="ECO:0000256" key="8">
    <source>
        <dbReference type="ARBA" id="ARBA00024438"/>
    </source>
</evidence>
<dbReference type="InterPro" id="IPR027383">
    <property type="entry name" value="Znf_put"/>
</dbReference>
<dbReference type="RefSeq" id="WP_209858707.1">
    <property type="nucleotide sequence ID" value="NZ_JAGGLD010000001.1"/>
</dbReference>
<evidence type="ECO:0000256" key="10">
    <source>
        <dbReference type="ARBA" id="ARBA00030803"/>
    </source>
</evidence>
<evidence type="ECO:0000256" key="4">
    <source>
        <dbReference type="ARBA" id="ARBA00022692"/>
    </source>
</evidence>
<dbReference type="Proteomes" id="UP001519288">
    <property type="component" value="Unassembled WGS sequence"/>
</dbReference>
<dbReference type="InterPro" id="IPR051474">
    <property type="entry name" value="Anti-sigma-K/W_factor"/>
</dbReference>
<evidence type="ECO:0000313" key="14">
    <source>
        <dbReference type="Proteomes" id="UP001519288"/>
    </source>
</evidence>
<dbReference type="Pfam" id="PF10099">
    <property type="entry name" value="RskA_C"/>
    <property type="match status" value="1"/>
</dbReference>